<dbReference type="Proteomes" id="UP000807342">
    <property type="component" value="Unassembled WGS sequence"/>
</dbReference>
<keyword evidence="1" id="KW-0472">Membrane</keyword>
<keyword evidence="1" id="KW-0812">Transmembrane</keyword>
<feature type="transmembrane region" description="Helical" evidence="1">
    <location>
        <begin position="244"/>
        <end position="265"/>
    </location>
</feature>
<feature type="transmembrane region" description="Helical" evidence="1">
    <location>
        <begin position="40"/>
        <end position="59"/>
    </location>
</feature>
<comment type="caution">
    <text evidence="2">The sequence shown here is derived from an EMBL/GenBank/DDBJ whole genome shotgun (WGS) entry which is preliminary data.</text>
</comment>
<dbReference type="EMBL" id="MU151227">
    <property type="protein sequence ID" value="KAF9446824.1"/>
    <property type="molecule type" value="Genomic_DNA"/>
</dbReference>
<dbReference type="OrthoDB" id="2942412at2759"/>
<dbReference type="AlphaFoldDB" id="A0A9P5X985"/>
<accession>A0A9P5X985</accession>
<name>A0A9P5X985_9AGAR</name>
<reference evidence="2" key="1">
    <citation type="submission" date="2020-11" db="EMBL/GenBank/DDBJ databases">
        <authorList>
            <consortium name="DOE Joint Genome Institute"/>
            <person name="Ahrendt S."/>
            <person name="Riley R."/>
            <person name="Andreopoulos W."/>
            <person name="Labutti K."/>
            <person name="Pangilinan J."/>
            <person name="Ruiz-Duenas F.J."/>
            <person name="Barrasa J.M."/>
            <person name="Sanchez-Garcia M."/>
            <person name="Camarero S."/>
            <person name="Miyauchi S."/>
            <person name="Serrano A."/>
            <person name="Linde D."/>
            <person name="Babiker R."/>
            <person name="Drula E."/>
            <person name="Ayuso-Fernandez I."/>
            <person name="Pacheco R."/>
            <person name="Padilla G."/>
            <person name="Ferreira P."/>
            <person name="Barriuso J."/>
            <person name="Kellner H."/>
            <person name="Castanera R."/>
            <person name="Alfaro M."/>
            <person name="Ramirez L."/>
            <person name="Pisabarro A.G."/>
            <person name="Kuo A."/>
            <person name="Tritt A."/>
            <person name="Lipzen A."/>
            <person name="He G."/>
            <person name="Yan M."/>
            <person name="Ng V."/>
            <person name="Cullen D."/>
            <person name="Martin F."/>
            <person name="Rosso M.-N."/>
            <person name="Henrissat B."/>
            <person name="Hibbett D."/>
            <person name="Martinez A.T."/>
            <person name="Grigoriev I.V."/>
        </authorList>
    </citation>
    <scope>NUCLEOTIDE SEQUENCE</scope>
    <source>
        <strain evidence="2">MF-IS2</strain>
    </source>
</reference>
<evidence type="ECO:0000313" key="3">
    <source>
        <dbReference type="Proteomes" id="UP000807342"/>
    </source>
</evidence>
<gene>
    <name evidence="2" type="ORF">P691DRAFT_824396</name>
</gene>
<proteinExistence type="predicted"/>
<protein>
    <submittedName>
        <fullName evidence="2">Uncharacterized protein</fullName>
    </submittedName>
</protein>
<keyword evidence="1" id="KW-1133">Transmembrane helix</keyword>
<feature type="transmembrane region" description="Helical" evidence="1">
    <location>
        <begin position="166"/>
        <end position="194"/>
    </location>
</feature>
<feature type="transmembrane region" description="Helical" evidence="1">
    <location>
        <begin position="6"/>
        <end position="28"/>
    </location>
</feature>
<evidence type="ECO:0000256" key="1">
    <source>
        <dbReference type="SAM" id="Phobius"/>
    </source>
</evidence>
<organism evidence="2 3">
    <name type="scientific">Macrolepiota fuliginosa MF-IS2</name>
    <dbReference type="NCBI Taxonomy" id="1400762"/>
    <lineage>
        <taxon>Eukaryota</taxon>
        <taxon>Fungi</taxon>
        <taxon>Dikarya</taxon>
        <taxon>Basidiomycota</taxon>
        <taxon>Agaricomycotina</taxon>
        <taxon>Agaricomycetes</taxon>
        <taxon>Agaricomycetidae</taxon>
        <taxon>Agaricales</taxon>
        <taxon>Agaricineae</taxon>
        <taxon>Agaricaceae</taxon>
        <taxon>Macrolepiota</taxon>
    </lineage>
</organism>
<feature type="transmembrane region" description="Helical" evidence="1">
    <location>
        <begin position="79"/>
        <end position="100"/>
    </location>
</feature>
<feature type="transmembrane region" description="Helical" evidence="1">
    <location>
        <begin position="215"/>
        <end position="238"/>
    </location>
</feature>
<keyword evidence="3" id="KW-1185">Reference proteome</keyword>
<sequence>MASPAGPVVAFDVLVFFAILLLTLALVPPLFSRYIVRRKTWHSIMLSTLVFAIALVLWVGHQSSSLPPNGNLCLVQVAFIHATPPLASIAMASYTADIYISIRHMFKSDDWEDGPEPGNIVLLVLLPWVTFFLVFLEAILVVGLLPSAKAHPAEPLAFYCRTDNNVAIVVSVVIVLLSCVVAVVCQAATGWMLYKNWIKVQRVSVTSTIRKYIHAFIRTLAFTVVAILSVTLGFIASLTIHKTVIAYTILLPFLPITSALIFGTYKDIMSFYVIYK</sequence>
<feature type="transmembrane region" description="Helical" evidence="1">
    <location>
        <begin position="120"/>
        <end position="146"/>
    </location>
</feature>
<evidence type="ECO:0000313" key="2">
    <source>
        <dbReference type="EMBL" id="KAF9446824.1"/>
    </source>
</evidence>